<sequence>MVCNWTGISCDPRSGAVASINLSDLGLFGRFPSGFCRVPTLWTLSLARNGLHGPLPAPAIARCSRLRVLDISGNAFRSELPEFSREFQRLLHLNLSGNYFYGAIPRSFGRLRALEVLDLSNNILSGGIPSFLAHLSNLTYLSLAKSSFLTGPLPPAIGDLSKLESNSANLNGEIPDSIGNLARLKYLDLSNNNLLGRIPESIGQLRSVECINLQRNHLSGELPASLGNLTSLQYFDASRNNLSGRLPVNLAALHLTELRLGQNQMEGEIPSVLALNPHLVKLELFDNRFSGEIPQQLGLHSNLNTFNVYMNELVGKLPPYLCGNGMLDFLAAGTNRLFGELPETYGACNSLVTLRLKNNELSGMVPDRIWSLPKLYHFELSGNKFRGSLPPTISGARNLTKFLIRNNNFSGLIPHDICKAQELIFFDVSRNRFSGDLPICIAGLSKLQRLNLQENMLSGEIPLGEWTDLMELDLSLNAFSGDIPSDLGSLPVLTYLDLSCNKLTGEIPAELTNLRLYYLNLSNNYLSGKIPAGFDTGRFIPSLLGNDHLCSPSGHHPFSRCNIPTRFTTRTALAILLLTAILFLTGLIAALPFCHRVGENMKVEPRPAWTVTRFASVEFDESEINGWLTDENLIGSGGSGRVYRVSLRSGKKVAVKWLRTAPGEPTAETEYRSEVDILEHVRHANIVKLLFCCAAGGDRLLVYEYMENGDLGKWLHREREGEPLDWQRRVKIALGVARALEYLHHNCVPAIVHRDVKPENVLLDANFEARVADFGLARATRCDMCESTCVAGSRGYIAPERAYALKVNEKSDAYSFGILLLQLLTGKHVIDPSFGERKDIVEWVTQFTTIEGLDKVHGVDFGHLVDSRLHPFSFSEYRQMIRMLQMAVFCTSSSPMKRPSMKEVVNLLRDFKGRSSMGLDQNEGAKLKT</sequence>
<dbReference type="InterPro" id="IPR001611">
    <property type="entry name" value="Leu-rich_rpt"/>
</dbReference>
<keyword evidence="14 20" id="KW-1133">Transmembrane helix</keyword>
<dbReference type="FunFam" id="3.80.10.10:FF:000299">
    <property type="entry name" value="Piriformospora indica-insensitive protein 2"/>
    <property type="match status" value="1"/>
</dbReference>
<evidence type="ECO:0000256" key="8">
    <source>
        <dbReference type="ARBA" id="ARBA00022692"/>
    </source>
</evidence>
<dbReference type="InterPro" id="IPR017441">
    <property type="entry name" value="Protein_kinase_ATP_BS"/>
</dbReference>
<proteinExistence type="predicted"/>
<comment type="catalytic activity">
    <reaction evidence="17">
        <text>L-threonyl-[protein] + ATP = O-phospho-L-threonyl-[protein] + ADP + H(+)</text>
        <dbReference type="Rhea" id="RHEA:46608"/>
        <dbReference type="Rhea" id="RHEA-COMP:11060"/>
        <dbReference type="Rhea" id="RHEA-COMP:11605"/>
        <dbReference type="ChEBI" id="CHEBI:15378"/>
        <dbReference type="ChEBI" id="CHEBI:30013"/>
        <dbReference type="ChEBI" id="CHEBI:30616"/>
        <dbReference type="ChEBI" id="CHEBI:61977"/>
        <dbReference type="ChEBI" id="CHEBI:456216"/>
        <dbReference type="EC" id="2.7.11.1"/>
    </reaction>
</comment>
<evidence type="ECO:0000256" key="13">
    <source>
        <dbReference type="ARBA" id="ARBA00022840"/>
    </source>
</evidence>
<dbReference type="GO" id="GO:0005524">
    <property type="term" value="F:ATP binding"/>
    <property type="evidence" value="ECO:0007669"/>
    <property type="project" value="UniProtKB-UniRule"/>
</dbReference>
<evidence type="ECO:0000256" key="5">
    <source>
        <dbReference type="ARBA" id="ARBA00022553"/>
    </source>
</evidence>
<protein>
    <recommendedName>
        <fullName evidence="2">non-specific serine/threonine protein kinase</fullName>
        <ecNumber evidence="2">2.7.11.1</ecNumber>
    </recommendedName>
</protein>
<keyword evidence="8 20" id="KW-0812">Transmembrane</keyword>
<evidence type="ECO:0000256" key="14">
    <source>
        <dbReference type="ARBA" id="ARBA00022989"/>
    </source>
</evidence>
<keyword evidence="7" id="KW-0808">Transferase</keyword>
<dbReference type="Gene3D" id="1.10.510.10">
    <property type="entry name" value="Transferase(Phosphotransferase) domain 1"/>
    <property type="match status" value="1"/>
</dbReference>
<evidence type="ECO:0000313" key="23">
    <source>
        <dbReference type="Proteomes" id="UP000797356"/>
    </source>
</evidence>
<dbReference type="InterPro" id="IPR032675">
    <property type="entry name" value="LRR_dom_sf"/>
</dbReference>
<evidence type="ECO:0000256" key="15">
    <source>
        <dbReference type="ARBA" id="ARBA00023136"/>
    </source>
</evidence>
<reference evidence="22" key="1">
    <citation type="journal article" date="2017" name="Gigascience">
        <title>The genome draft of coconut (Cocos nucifera).</title>
        <authorList>
            <person name="Xiao Y."/>
            <person name="Xu P."/>
            <person name="Fan H."/>
            <person name="Baudouin L."/>
            <person name="Xia W."/>
            <person name="Bocs S."/>
            <person name="Xu J."/>
            <person name="Li Q."/>
            <person name="Guo A."/>
            <person name="Zhou L."/>
            <person name="Li J."/>
            <person name="Wu Y."/>
            <person name="Ma Z."/>
            <person name="Armero A."/>
            <person name="Issali A.E."/>
            <person name="Liu N."/>
            <person name="Peng M."/>
            <person name="Yang Y."/>
        </authorList>
    </citation>
    <scope>NUCLEOTIDE SEQUENCE</scope>
    <source>
        <tissue evidence="22">Spear leaf of Hainan Tall coconut</tissue>
    </source>
</reference>
<comment type="caution">
    <text evidence="22">The sequence shown here is derived from an EMBL/GenBank/DDBJ whole genome shotgun (WGS) entry which is preliminary data.</text>
</comment>
<dbReference type="SMART" id="SM00220">
    <property type="entry name" value="S_TKc"/>
    <property type="match status" value="1"/>
</dbReference>
<dbReference type="Gene3D" id="3.80.10.10">
    <property type="entry name" value="Ribonuclease Inhibitor"/>
    <property type="match status" value="3"/>
</dbReference>
<keyword evidence="11 19" id="KW-0547">Nucleotide-binding</keyword>
<evidence type="ECO:0000256" key="1">
    <source>
        <dbReference type="ARBA" id="ARBA00004162"/>
    </source>
</evidence>
<keyword evidence="12 22" id="KW-0418">Kinase</keyword>
<keyword evidence="10" id="KW-0677">Repeat</keyword>
<feature type="binding site" evidence="19">
    <location>
        <position position="656"/>
    </location>
    <ligand>
        <name>ATP</name>
        <dbReference type="ChEBI" id="CHEBI:30616"/>
    </ligand>
</feature>
<evidence type="ECO:0000256" key="10">
    <source>
        <dbReference type="ARBA" id="ARBA00022737"/>
    </source>
</evidence>
<dbReference type="Pfam" id="PF13855">
    <property type="entry name" value="LRR_8"/>
    <property type="match status" value="3"/>
</dbReference>
<dbReference type="PROSITE" id="PS00107">
    <property type="entry name" value="PROTEIN_KINASE_ATP"/>
    <property type="match status" value="1"/>
</dbReference>
<evidence type="ECO:0000256" key="17">
    <source>
        <dbReference type="ARBA" id="ARBA00047899"/>
    </source>
</evidence>
<keyword evidence="3" id="KW-1003">Cell membrane</keyword>
<dbReference type="EC" id="2.7.11.1" evidence="2"/>
<evidence type="ECO:0000313" key="22">
    <source>
        <dbReference type="EMBL" id="KAG1341864.1"/>
    </source>
</evidence>
<evidence type="ECO:0000256" key="9">
    <source>
        <dbReference type="ARBA" id="ARBA00022729"/>
    </source>
</evidence>
<evidence type="ECO:0000256" key="16">
    <source>
        <dbReference type="ARBA" id="ARBA00023180"/>
    </source>
</evidence>
<evidence type="ECO:0000256" key="4">
    <source>
        <dbReference type="ARBA" id="ARBA00022527"/>
    </source>
</evidence>
<evidence type="ECO:0000256" key="2">
    <source>
        <dbReference type="ARBA" id="ARBA00012513"/>
    </source>
</evidence>
<evidence type="ECO:0000256" key="11">
    <source>
        <dbReference type="ARBA" id="ARBA00022741"/>
    </source>
</evidence>
<keyword evidence="15 20" id="KW-0472">Membrane</keyword>
<dbReference type="GO" id="GO:0004674">
    <property type="term" value="F:protein serine/threonine kinase activity"/>
    <property type="evidence" value="ECO:0007669"/>
    <property type="project" value="UniProtKB-KW"/>
</dbReference>
<dbReference type="FunFam" id="3.80.10.10:FF:000383">
    <property type="entry name" value="Leucine-rich repeat receptor protein kinase EMS1"/>
    <property type="match status" value="1"/>
</dbReference>
<keyword evidence="6" id="KW-0433">Leucine-rich repeat</keyword>
<dbReference type="PANTHER" id="PTHR45974:SF274">
    <property type="entry name" value="PROTEIN KINASE DOMAIN-CONTAINING PROTEIN"/>
    <property type="match status" value="1"/>
</dbReference>
<dbReference type="Gene3D" id="3.30.200.20">
    <property type="entry name" value="Phosphorylase Kinase, domain 1"/>
    <property type="match status" value="1"/>
</dbReference>
<dbReference type="PROSITE" id="PS50011">
    <property type="entry name" value="PROTEIN_KINASE_DOM"/>
    <property type="match status" value="1"/>
</dbReference>
<dbReference type="GO" id="GO:0005886">
    <property type="term" value="C:plasma membrane"/>
    <property type="evidence" value="ECO:0007669"/>
    <property type="project" value="UniProtKB-SubCell"/>
</dbReference>
<dbReference type="PRINTS" id="PR00019">
    <property type="entry name" value="LEURICHRPT"/>
</dbReference>
<keyword evidence="16" id="KW-0325">Glycoprotein</keyword>
<keyword evidence="5" id="KW-0597">Phosphoprotein</keyword>
<dbReference type="PANTHER" id="PTHR45974">
    <property type="entry name" value="RECEPTOR-LIKE PROTEIN 55"/>
    <property type="match status" value="1"/>
</dbReference>
<dbReference type="InterPro" id="IPR000719">
    <property type="entry name" value="Prot_kinase_dom"/>
</dbReference>
<keyword evidence="4" id="KW-0723">Serine/threonine-protein kinase</keyword>
<keyword evidence="13 19" id="KW-0067">ATP-binding</keyword>
<dbReference type="AlphaFoldDB" id="A0A8K0N156"/>
<dbReference type="CDD" id="cd14066">
    <property type="entry name" value="STKc_IRAK"/>
    <property type="match status" value="1"/>
</dbReference>
<dbReference type="InterPro" id="IPR003591">
    <property type="entry name" value="Leu-rich_rpt_typical-subtyp"/>
</dbReference>
<evidence type="ECO:0000256" key="19">
    <source>
        <dbReference type="PROSITE-ProRule" id="PRU10141"/>
    </source>
</evidence>
<dbReference type="Proteomes" id="UP000797356">
    <property type="component" value="Chromosome 5"/>
</dbReference>
<evidence type="ECO:0000256" key="6">
    <source>
        <dbReference type="ARBA" id="ARBA00022614"/>
    </source>
</evidence>
<evidence type="ECO:0000259" key="21">
    <source>
        <dbReference type="PROSITE" id="PS50011"/>
    </source>
</evidence>
<dbReference type="SUPFAM" id="SSF52047">
    <property type="entry name" value="RNI-like"/>
    <property type="match status" value="1"/>
</dbReference>
<gene>
    <name evidence="22" type="ORF">COCNU_05G000930</name>
</gene>
<evidence type="ECO:0000256" key="20">
    <source>
        <dbReference type="SAM" id="Phobius"/>
    </source>
</evidence>
<name>A0A8K0N156_COCNU</name>
<organism evidence="22 23">
    <name type="scientific">Cocos nucifera</name>
    <name type="common">Coconut palm</name>
    <dbReference type="NCBI Taxonomy" id="13894"/>
    <lineage>
        <taxon>Eukaryota</taxon>
        <taxon>Viridiplantae</taxon>
        <taxon>Streptophyta</taxon>
        <taxon>Embryophyta</taxon>
        <taxon>Tracheophyta</taxon>
        <taxon>Spermatophyta</taxon>
        <taxon>Magnoliopsida</taxon>
        <taxon>Liliopsida</taxon>
        <taxon>Arecaceae</taxon>
        <taxon>Arecoideae</taxon>
        <taxon>Cocoseae</taxon>
        <taxon>Attaleinae</taxon>
        <taxon>Cocos</taxon>
    </lineage>
</organism>
<dbReference type="Pfam" id="PF00069">
    <property type="entry name" value="Pkinase"/>
    <property type="match status" value="1"/>
</dbReference>
<accession>A0A8K0N156</accession>
<dbReference type="GO" id="GO:0009791">
    <property type="term" value="P:post-embryonic development"/>
    <property type="evidence" value="ECO:0007669"/>
    <property type="project" value="UniProtKB-ARBA"/>
</dbReference>
<dbReference type="EMBL" id="CM017876">
    <property type="protein sequence ID" value="KAG1341864.1"/>
    <property type="molecule type" value="Genomic_DNA"/>
</dbReference>
<keyword evidence="22" id="KW-0675">Receptor</keyword>
<dbReference type="OrthoDB" id="2021138at2759"/>
<dbReference type="Pfam" id="PF00560">
    <property type="entry name" value="LRR_1"/>
    <property type="match status" value="1"/>
</dbReference>
<evidence type="ECO:0000256" key="18">
    <source>
        <dbReference type="ARBA" id="ARBA00048679"/>
    </source>
</evidence>
<feature type="transmembrane region" description="Helical" evidence="20">
    <location>
        <begin position="572"/>
        <end position="594"/>
    </location>
</feature>
<dbReference type="FunFam" id="1.10.510.10:FF:000417">
    <property type="entry name" value="Leucine-rich repeat receptor-like protein kinase"/>
    <property type="match status" value="1"/>
</dbReference>
<comment type="subcellular location">
    <subcellularLocation>
        <location evidence="1">Cell membrane</location>
        <topology evidence="1">Single-pass membrane protein</topology>
    </subcellularLocation>
</comment>
<comment type="catalytic activity">
    <reaction evidence="18">
        <text>L-seryl-[protein] + ATP = O-phospho-L-seryl-[protein] + ADP + H(+)</text>
        <dbReference type="Rhea" id="RHEA:17989"/>
        <dbReference type="Rhea" id="RHEA-COMP:9863"/>
        <dbReference type="Rhea" id="RHEA-COMP:11604"/>
        <dbReference type="ChEBI" id="CHEBI:15378"/>
        <dbReference type="ChEBI" id="CHEBI:29999"/>
        <dbReference type="ChEBI" id="CHEBI:30616"/>
        <dbReference type="ChEBI" id="CHEBI:83421"/>
        <dbReference type="ChEBI" id="CHEBI:456216"/>
        <dbReference type="EC" id="2.7.11.1"/>
    </reaction>
</comment>
<dbReference type="InterPro" id="IPR008271">
    <property type="entry name" value="Ser/Thr_kinase_AS"/>
</dbReference>
<evidence type="ECO:0000256" key="12">
    <source>
        <dbReference type="ARBA" id="ARBA00022777"/>
    </source>
</evidence>
<keyword evidence="23" id="KW-1185">Reference proteome</keyword>
<evidence type="ECO:0000256" key="3">
    <source>
        <dbReference type="ARBA" id="ARBA00022475"/>
    </source>
</evidence>
<dbReference type="SUPFAM" id="SSF52058">
    <property type="entry name" value="L domain-like"/>
    <property type="match status" value="1"/>
</dbReference>
<evidence type="ECO:0000256" key="7">
    <source>
        <dbReference type="ARBA" id="ARBA00022679"/>
    </source>
</evidence>
<reference evidence="22" key="2">
    <citation type="submission" date="2019-07" db="EMBL/GenBank/DDBJ databases">
        <authorList>
            <person name="Yang Y."/>
            <person name="Bocs S."/>
            <person name="Baudouin L."/>
        </authorList>
    </citation>
    <scope>NUCLEOTIDE SEQUENCE</scope>
    <source>
        <tissue evidence="22">Spear leaf of Hainan Tall coconut</tissue>
    </source>
</reference>
<dbReference type="InterPro" id="IPR011009">
    <property type="entry name" value="Kinase-like_dom_sf"/>
</dbReference>
<dbReference type="FunFam" id="3.80.10.10:FF:000233">
    <property type="entry name" value="Leucine-rich repeat receptor-like protein kinase TDR"/>
    <property type="match status" value="1"/>
</dbReference>
<dbReference type="PROSITE" id="PS00108">
    <property type="entry name" value="PROTEIN_KINASE_ST"/>
    <property type="match status" value="1"/>
</dbReference>
<dbReference type="SMART" id="SM00369">
    <property type="entry name" value="LRR_TYP"/>
    <property type="match status" value="6"/>
</dbReference>
<keyword evidence="9" id="KW-0732">Signal</keyword>
<feature type="domain" description="Protein kinase" evidence="21">
    <location>
        <begin position="628"/>
        <end position="912"/>
    </location>
</feature>
<dbReference type="SUPFAM" id="SSF56112">
    <property type="entry name" value="Protein kinase-like (PK-like)"/>
    <property type="match status" value="1"/>
</dbReference>